<dbReference type="InterPro" id="IPR029010">
    <property type="entry name" value="ThuA-like"/>
</dbReference>
<proteinExistence type="predicted"/>
<name>A0A9X3WMT6_9BACI</name>
<accession>A0A9X3WMT6</accession>
<protein>
    <submittedName>
        <fullName evidence="2">ThuA domain-containing protein</fullName>
    </submittedName>
</protein>
<sequence length="214" mass="24510">MAKRIVAVLGDFYHKREWSERALEAAVEPLEDIKIEYKSREELVESLDTNPDAVILFAENRINPEDEQVNTWMDDDAAEAIQSYVQNGGGWLAWHSGLASYDHIKGYTDMLHGFFKFHPQQHQQVTYTVKQPTDLIKDTEQFTFLDEHYFVECDEDNTNVFLTTESVDGASIGGWEHDFGKGHVISFVPAHLEEGLMDPAVQEMLMKAIKRVSE</sequence>
<evidence type="ECO:0000313" key="2">
    <source>
        <dbReference type="EMBL" id="MDC3422657.1"/>
    </source>
</evidence>
<dbReference type="Proteomes" id="UP001145072">
    <property type="component" value="Unassembled WGS sequence"/>
</dbReference>
<comment type="caution">
    <text evidence="2">The sequence shown here is derived from an EMBL/GenBank/DDBJ whole genome shotgun (WGS) entry which is preliminary data.</text>
</comment>
<feature type="domain" description="ThuA-like" evidence="1">
    <location>
        <begin position="69"/>
        <end position="210"/>
    </location>
</feature>
<keyword evidence="3" id="KW-1185">Reference proteome</keyword>
<evidence type="ECO:0000259" key="1">
    <source>
        <dbReference type="Pfam" id="PF06283"/>
    </source>
</evidence>
<dbReference type="AlphaFoldDB" id="A0A9X3WMT6"/>
<dbReference type="RefSeq" id="WP_259871868.1">
    <property type="nucleotide sequence ID" value="NZ_JAMQJZ010000025.1"/>
</dbReference>
<dbReference type="Gene3D" id="3.40.50.880">
    <property type="match status" value="1"/>
</dbReference>
<evidence type="ECO:0000313" key="3">
    <source>
        <dbReference type="Proteomes" id="UP001145072"/>
    </source>
</evidence>
<dbReference type="Pfam" id="PF06283">
    <property type="entry name" value="ThuA"/>
    <property type="match status" value="1"/>
</dbReference>
<gene>
    <name evidence="2" type="ORF">NC661_20085</name>
</gene>
<dbReference type="SUPFAM" id="SSF52317">
    <property type="entry name" value="Class I glutamine amidotransferase-like"/>
    <property type="match status" value="1"/>
</dbReference>
<reference evidence="2" key="1">
    <citation type="submission" date="2022-06" db="EMBL/GenBank/DDBJ databases">
        <title>Aquibacillus sp. a new bacterium isolated from soil saline samples.</title>
        <authorList>
            <person name="Galisteo C."/>
            <person name="De La Haba R."/>
            <person name="Sanchez-Porro C."/>
            <person name="Ventosa A."/>
        </authorList>
    </citation>
    <scope>NUCLEOTIDE SEQUENCE</scope>
    <source>
        <strain evidence="2">JCM 12387</strain>
    </source>
</reference>
<organism evidence="2 3">
    <name type="scientific">Aquibacillus koreensis</name>
    <dbReference type="NCBI Taxonomy" id="279446"/>
    <lineage>
        <taxon>Bacteria</taxon>
        <taxon>Bacillati</taxon>
        <taxon>Bacillota</taxon>
        <taxon>Bacilli</taxon>
        <taxon>Bacillales</taxon>
        <taxon>Bacillaceae</taxon>
        <taxon>Aquibacillus</taxon>
    </lineage>
</organism>
<dbReference type="EMBL" id="JAMQJZ010000025">
    <property type="protein sequence ID" value="MDC3422657.1"/>
    <property type="molecule type" value="Genomic_DNA"/>
</dbReference>
<dbReference type="InterPro" id="IPR029062">
    <property type="entry name" value="Class_I_gatase-like"/>
</dbReference>